<keyword evidence="1" id="KW-0378">Hydrolase</keyword>
<dbReference type="InterPro" id="IPR036514">
    <property type="entry name" value="SGNH_hydro_sf"/>
</dbReference>
<reference evidence="4 5" key="1">
    <citation type="journal article" date="2021" name="Sci. Rep.">
        <title>Genome sequencing of the multicellular alga Astrephomene provides insights into convergent evolution of germ-soma differentiation.</title>
        <authorList>
            <person name="Yamashita S."/>
            <person name="Yamamoto K."/>
            <person name="Matsuzaki R."/>
            <person name="Suzuki S."/>
            <person name="Yamaguchi H."/>
            <person name="Hirooka S."/>
            <person name="Minakuchi Y."/>
            <person name="Miyagishima S."/>
            <person name="Kawachi M."/>
            <person name="Toyoda A."/>
            <person name="Nozaki H."/>
        </authorList>
    </citation>
    <scope>NUCLEOTIDE SEQUENCE [LARGE SCALE GENOMIC DNA]</scope>
    <source>
        <strain evidence="4 5">NIES-4017</strain>
    </source>
</reference>
<dbReference type="EMBL" id="BMAR01000041">
    <property type="protein sequence ID" value="GFR50784.1"/>
    <property type="molecule type" value="Genomic_DNA"/>
</dbReference>
<dbReference type="FunFam" id="3.40.50.1110:FF:000002">
    <property type="entry name" value="isoamyl acetate-hydrolyzing esterase 1 homolog"/>
    <property type="match status" value="1"/>
</dbReference>
<accession>A0AAD3E186</accession>
<gene>
    <name evidence="4" type="ORF">Agub_g13049</name>
</gene>
<dbReference type="InterPro" id="IPR013830">
    <property type="entry name" value="SGNH_hydro"/>
</dbReference>
<dbReference type="Proteomes" id="UP001054857">
    <property type="component" value="Unassembled WGS sequence"/>
</dbReference>
<feature type="transmembrane region" description="Helical" evidence="2">
    <location>
        <begin position="24"/>
        <end position="46"/>
    </location>
</feature>
<dbReference type="SUPFAM" id="SSF52266">
    <property type="entry name" value="SGNH hydrolase"/>
    <property type="match status" value="1"/>
</dbReference>
<organism evidence="4 5">
    <name type="scientific">Astrephomene gubernaculifera</name>
    <dbReference type="NCBI Taxonomy" id="47775"/>
    <lineage>
        <taxon>Eukaryota</taxon>
        <taxon>Viridiplantae</taxon>
        <taxon>Chlorophyta</taxon>
        <taxon>core chlorophytes</taxon>
        <taxon>Chlorophyceae</taxon>
        <taxon>CS clade</taxon>
        <taxon>Chlamydomonadales</taxon>
        <taxon>Astrephomenaceae</taxon>
        <taxon>Astrephomene</taxon>
    </lineage>
</organism>
<proteinExistence type="predicted"/>
<dbReference type="PANTHER" id="PTHR14209">
    <property type="entry name" value="ISOAMYL ACETATE-HYDROLYZING ESTERASE 1"/>
    <property type="match status" value="1"/>
</dbReference>
<evidence type="ECO:0000256" key="1">
    <source>
        <dbReference type="ARBA" id="ARBA00022801"/>
    </source>
</evidence>
<dbReference type="Pfam" id="PF13472">
    <property type="entry name" value="Lipase_GDSL_2"/>
    <property type="match status" value="1"/>
</dbReference>
<keyword evidence="2" id="KW-1133">Transmembrane helix</keyword>
<sequence>MHNQASQPLKPEKSNLSISAIQQLWIAISIGIVVLAPLALFVVTLIRTSSVIDTAFQASSVHRTSVVKASGAEKKTTINMAATAVGVAASPSAPPFFVAPSRPRIILFGDSLTERSFDVPSGWGAALASNYSRRADVVNRGLSGYNTRLALKTMPYIFGPASASASGSGGAVAAAAASQVLFATLFFGANDAARLEGPSHSQRQHVPVPEYGENLRKMVSYMRDAGVQRIVLLTPPPVWEPGRKVHQISRMGEQAREWPLDRTSAVTAEYARAAAAVAADLGLPCLDLHTLIQQEDDWGERLLCDGLHFSPAGQERLGALLRELLQREWPDVRPEALPMQFPAWDAVNLADLEETFGGSS</sequence>
<dbReference type="PANTHER" id="PTHR14209:SF19">
    <property type="entry name" value="ISOAMYL ACETATE-HYDROLYZING ESTERASE 1 HOMOLOG"/>
    <property type="match status" value="1"/>
</dbReference>
<dbReference type="Gene3D" id="3.40.50.1110">
    <property type="entry name" value="SGNH hydrolase"/>
    <property type="match status" value="1"/>
</dbReference>
<evidence type="ECO:0000256" key="2">
    <source>
        <dbReference type="SAM" id="Phobius"/>
    </source>
</evidence>
<dbReference type="GO" id="GO:0016787">
    <property type="term" value="F:hydrolase activity"/>
    <property type="evidence" value="ECO:0007669"/>
    <property type="project" value="UniProtKB-KW"/>
</dbReference>
<dbReference type="CDD" id="cd01838">
    <property type="entry name" value="Isoamyl_acetate_hydrolase_like"/>
    <property type="match status" value="1"/>
</dbReference>
<name>A0AAD3E186_9CHLO</name>
<dbReference type="InterPro" id="IPR045136">
    <property type="entry name" value="Iah1-like"/>
</dbReference>
<evidence type="ECO:0000313" key="4">
    <source>
        <dbReference type="EMBL" id="GFR50784.1"/>
    </source>
</evidence>
<evidence type="ECO:0000259" key="3">
    <source>
        <dbReference type="Pfam" id="PF13472"/>
    </source>
</evidence>
<keyword evidence="2" id="KW-0812">Transmembrane</keyword>
<comment type="caution">
    <text evidence="4">The sequence shown here is derived from an EMBL/GenBank/DDBJ whole genome shotgun (WGS) entry which is preliminary data.</text>
</comment>
<feature type="domain" description="SGNH hydrolase-type esterase" evidence="3">
    <location>
        <begin position="107"/>
        <end position="315"/>
    </location>
</feature>
<protein>
    <recommendedName>
        <fullName evidence="3">SGNH hydrolase-type esterase domain-containing protein</fullName>
    </recommendedName>
</protein>
<keyword evidence="5" id="KW-1185">Reference proteome</keyword>
<evidence type="ECO:0000313" key="5">
    <source>
        <dbReference type="Proteomes" id="UP001054857"/>
    </source>
</evidence>
<keyword evidence="2" id="KW-0472">Membrane</keyword>
<dbReference type="AlphaFoldDB" id="A0AAD3E186"/>